<dbReference type="Proteomes" id="UP001642464">
    <property type="component" value="Unassembled WGS sequence"/>
</dbReference>
<comment type="caution">
    <text evidence="1">The sequence shown here is derived from an EMBL/GenBank/DDBJ whole genome shotgun (WGS) entry which is preliminary data.</text>
</comment>
<accession>A0ABP0PZI5</accession>
<dbReference type="Gene3D" id="3.30.420.10">
    <property type="entry name" value="Ribonuclease H-like superfamily/Ribonuclease H"/>
    <property type="match status" value="1"/>
</dbReference>
<organism evidence="1 2">
    <name type="scientific">Durusdinium trenchii</name>
    <dbReference type="NCBI Taxonomy" id="1381693"/>
    <lineage>
        <taxon>Eukaryota</taxon>
        <taxon>Sar</taxon>
        <taxon>Alveolata</taxon>
        <taxon>Dinophyceae</taxon>
        <taxon>Suessiales</taxon>
        <taxon>Symbiodiniaceae</taxon>
        <taxon>Durusdinium</taxon>
    </lineage>
</organism>
<sequence length="451" mass="50556">VSEAPTWPTAREVAKAWLDDRLSGHGYRRWLLVTCGDWDLKTMLPMQCKLAGEPVPAPFQTWLNIKRLFSEVTGEKATGMEGMLEVLHLELEGRILEELLKRGGTIKESGAELVQLLSLLQDGVKECNDDESGEFGVAKLHGRENLISTTEHVPICCWSNECDARVVRVKTSGKSDALHYRDERSDEMGPWWNAWLASATEPEGPGIQHVALTDRSRCPMISFIRQIRQGHPTFRVLDIGAVGNPWSIHSGVVDAIFDYQATNYPPCFSTAELHTRGRRCCSSKDDDCFDSLYTRERCCRGEEPVFVAMIDGDVTDALGEGWAKLMAFVDTVGKFDLVLTSHLLEDVTDPSVVVRLLPRVATAGLVMVPSKYDEFARVDMDLNSLSGLSRRYRGSLHHRWIFTVKDSELLAVPKLPYLEHDESFSGLDGCTDRASVGRMGKNWIFHLNDRS</sequence>
<dbReference type="PANTHER" id="PTHR23044">
    <property type="entry name" value="3'-5' EXONUCLEASE ERI1-RELATED"/>
    <property type="match status" value="1"/>
</dbReference>
<dbReference type="EMBL" id="CAXAMM010038787">
    <property type="protein sequence ID" value="CAK9080882.1"/>
    <property type="molecule type" value="Genomic_DNA"/>
</dbReference>
<feature type="non-terminal residue" evidence="1">
    <location>
        <position position="1"/>
    </location>
</feature>
<dbReference type="InterPro" id="IPR051274">
    <property type="entry name" value="3-5_Exoribonuclease"/>
</dbReference>
<protein>
    <submittedName>
        <fullName evidence="1">Uncharacterized exonuclease domain-containing protein At3g15140</fullName>
    </submittedName>
</protein>
<keyword evidence="2" id="KW-1185">Reference proteome</keyword>
<keyword evidence="1" id="KW-0378">Hydrolase</keyword>
<dbReference type="PANTHER" id="PTHR23044:SF61">
    <property type="entry name" value="3'-5' EXORIBONUCLEASE 1-RELATED"/>
    <property type="match status" value="1"/>
</dbReference>
<gene>
    <name evidence="1" type="ORF">SCF082_LOCUS38540</name>
</gene>
<evidence type="ECO:0000313" key="1">
    <source>
        <dbReference type="EMBL" id="CAK9080882.1"/>
    </source>
</evidence>
<evidence type="ECO:0000313" key="2">
    <source>
        <dbReference type="Proteomes" id="UP001642464"/>
    </source>
</evidence>
<dbReference type="GO" id="GO:0004527">
    <property type="term" value="F:exonuclease activity"/>
    <property type="evidence" value="ECO:0007669"/>
    <property type="project" value="UniProtKB-KW"/>
</dbReference>
<dbReference type="InterPro" id="IPR036397">
    <property type="entry name" value="RNaseH_sf"/>
</dbReference>
<keyword evidence="1" id="KW-0269">Exonuclease</keyword>
<keyword evidence="1" id="KW-0540">Nuclease</keyword>
<proteinExistence type="predicted"/>
<reference evidence="1 2" key="1">
    <citation type="submission" date="2024-02" db="EMBL/GenBank/DDBJ databases">
        <authorList>
            <person name="Chen Y."/>
            <person name="Shah S."/>
            <person name="Dougan E. K."/>
            <person name="Thang M."/>
            <person name="Chan C."/>
        </authorList>
    </citation>
    <scope>NUCLEOTIDE SEQUENCE [LARGE SCALE GENOMIC DNA]</scope>
</reference>
<name>A0ABP0PZI5_9DINO</name>